<accession>A0A0G1CYC9</accession>
<dbReference type="EMBL" id="LCFI01000002">
    <property type="protein sequence ID" value="KKS90544.1"/>
    <property type="molecule type" value="Genomic_DNA"/>
</dbReference>
<dbReference type="InterPro" id="IPR018027">
    <property type="entry name" value="Asn/Gln_amidotransferase"/>
</dbReference>
<name>A0A0G1CYC9_9BACT</name>
<dbReference type="InterPro" id="IPR014746">
    <property type="entry name" value="Gln_synth/guanido_kin_cat_dom"/>
</dbReference>
<comment type="function">
    <text evidence="7 10">Allows the formation of correctly charged Asn-tRNA(Asn) or Gln-tRNA(Gln) through the transamidation of misacylated Asp-tRNA(Asn) or Glu-tRNA(Gln) in organisms which lack either or both of asparaginyl-tRNA or glutaminyl-tRNA synthetases. The reaction takes place in the presence of glutamine and ATP through an activated phospho-Asp-tRNA(Asn) or phospho-Glu-tRNA(Gln).</text>
</comment>
<dbReference type="Gene3D" id="1.10.10.410">
    <property type="match status" value="1"/>
</dbReference>
<evidence type="ECO:0000313" key="12">
    <source>
        <dbReference type="EMBL" id="KKS90544.1"/>
    </source>
</evidence>
<evidence type="ECO:0000256" key="4">
    <source>
        <dbReference type="ARBA" id="ARBA00022741"/>
    </source>
</evidence>
<dbReference type="Pfam" id="PF02637">
    <property type="entry name" value="GatB_Yqey"/>
    <property type="match status" value="1"/>
</dbReference>
<protein>
    <recommendedName>
        <fullName evidence="10">Aspartyl/glutamyl-tRNA(Asn/Gln) amidotransferase subunit B</fullName>
        <shortName evidence="10">Asp/Glu-ADT subunit B</shortName>
        <ecNumber evidence="10">6.3.5.-</ecNumber>
    </recommendedName>
</protein>
<evidence type="ECO:0000256" key="10">
    <source>
        <dbReference type="HAMAP-Rule" id="MF_00121"/>
    </source>
</evidence>
<evidence type="ECO:0000256" key="1">
    <source>
        <dbReference type="ARBA" id="ARBA00005306"/>
    </source>
</evidence>
<dbReference type="Pfam" id="PF02934">
    <property type="entry name" value="GatB_N"/>
    <property type="match status" value="1"/>
</dbReference>
<dbReference type="InterPro" id="IPR006075">
    <property type="entry name" value="Asn/Gln-tRNA_Trfase_suB/E_cat"/>
</dbReference>
<dbReference type="NCBIfam" id="TIGR00133">
    <property type="entry name" value="gatB"/>
    <property type="match status" value="1"/>
</dbReference>
<dbReference type="PATRIC" id="fig|1618557.3.peg.612"/>
<keyword evidence="4 10" id="KW-0547">Nucleotide-binding</keyword>
<dbReference type="GO" id="GO:0016740">
    <property type="term" value="F:transferase activity"/>
    <property type="evidence" value="ECO:0007669"/>
    <property type="project" value="UniProtKB-KW"/>
</dbReference>
<evidence type="ECO:0000256" key="5">
    <source>
        <dbReference type="ARBA" id="ARBA00022840"/>
    </source>
</evidence>
<comment type="subunit">
    <text evidence="2 10">Heterotrimer of A, B and C subunits.</text>
</comment>
<keyword evidence="6 10" id="KW-0648">Protein biosynthesis</keyword>
<dbReference type="AlphaFoldDB" id="A0A0G1CYC9"/>
<keyword evidence="5 10" id="KW-0067">ATP-binding</keyword>
<dbReference type="InterPro" id="IPR003789">
    <property type="entry name" value="Asn/Gln_tRNA_amidoTrase-B-like"/>
</dbReference>
<evidence type="ECO:0000256" key="6">
    <source>
        <dbReference type="ARBA" id="ARBA00022917"/>
    </source>
</evidence>
<reference evidence="12 13" key="1">
    <citation type="journal article" date="2015" name="Nature">
        <title>rRNA introns, odd ribosomes, and small enigmatic genomes across a large radiation of phyla.</title>
        <authorList>
            <person name="Brown C.T."/>
            <person name="Hug L.A."/>
            <person name="Thomas B.C."/>
            <person name="Sharon I."/>
            <person name="Castelle C.J."/>
            <person name="Singh A."/>
            <person name="Wilkins M.J."/>
            <person name="Williams K.H."/>
            <person name="Banfield J.F."/>
        </authorList>
    </citation>
    <scope>NUCLEOTIDE SEQUENCE [LARGE SCALE GENOMIC DNA]</scope>
</reference>
<sequence>MVSAKYESVIGMEVHIELDTKSKMFCSCPSEHFGKPPNSQVCPVCLGLPGALPVPNIEAIKKTQLIGLALGCKLRDFSKFDRKNYFYPDIPKGYQISQYDMPFCYEGKLDYLTEFQVKKMVRVRRVHMEEDTAKMIHIDGASLIDFNRSGVPLVEIVSEPDIHDSQDLRDYLKALIRVIRHLDLSSCDMEKGTLRLEANVSVRKVGSNDLPKYKVEIKNVNSFRYIAHAIDYEFSRQIEILERGETPLQETRGFDENRGVTVSQRVKEEANDYRYFPEPDIPPSRFPEGYVETLRKQISQLPQQAAERLKLQYNFSDHYVNVLTNSPEVLMKFDRLVASGSTHDVSPDEIANAIVNRRVDISLPVEQIIQKFVSAKVTTVTTLDISTHIKEVINENPKAIEDYKKGKKGAIEFLVGRLMAKLKGRMDPVSARKILEQTLQDK</sequence>
<comment type="caution">
    <text evidence="12">The sequence shown here is derived from an EMBL/GenBank/DDBJ whole genome shotgun (WGS) entry which is preliminary data.</text>
</comment>
<evidence type="ECO:0000256" key="7">
    <source>
        <dbReference type="ARBA" id="ARBA00024799"/>
    </source>
</evidence>
<dbReference type="NCBIfam" id="NF004012">
    <property type="entry name" value="PRK05477.1-2"/>
    <property type="match status" value="1"/>
</dbReference>
<dbReference type="GO" id="GO:0050566">
    <property type="term" value="F:asparaginyl-tRNA synthase (glutamine-hydrolyzing) activity"/>
    <property type="evidence" value="ECO:0007669"/>
    <property type="project" value="RHEA"/>
</dbReference>
<evidence type="ECO:0000256" key="2">
    <source>
        <dbReference type="ARBA" id="ARBA00011123"/>
    </source>
</evidence>
<evidence type="ECO:0000313" key="13">
    <source>
        <dbReference type="Proteomes" id="UP000034669"/>
    </source>
</evidence>
<dbReference type="GO" id="GO:0050567">
    <property type="term" value="F:glutaminyl-tRNA synthase (glutamine-hydrolyzing) activity"/>
    <property type="evidence" value="ECO:0007669"/>
    <property type="project" value="UniProtKB-UniRule"/>
</dbReference>
<evidence type="ECO:0000256" key="8">
    <source>
        <dbReference type="ARBA" id="ARBA00047380"/>
    </source>
</evidence>
<dbReference type="InterPro" id="IPR017958">
    <property type="entry name" value="Gln-tRNA_amidoTrfase_suB_CS"/>
</dbReference>
<evidence type="ECO:0000256" key="9">
    <source>
        <dbReference type="ARBA" id="ARBA00047913"/>
    </source>
</evidence>
<dbReference type="Proteomes" id="UP000034669">
    <property type="component" value="Unassembled WGS sequence"/>
</dbReference>
<dbReference type="GO" id="GO:0006412">
    <property type="term" value="P:translation"/>
    <property type="evidence" value="ECO:0007669"/>
    <property type="project" value="UniProtKB-UniRule"/>
</dbReference>
<proteinExistence type="inferred from homology"/>
<dbReference type="SUPFAM" id="SSF89095">
    <property type="entry name" value="GatB/YqeY motif"/>
    <property type="match status" value="1"/>
</dbReference>
<dbReference type="SMART" id="SM00845">
    <property type="entry name" value="GatB_Yqey"/>
    <property type="match status" value="1"/>
</dbReference>
<evidence type="ECO:0000259" key="11">
    <source>
        <dbReference type="SMART" id="SM00845"/>
    </source>
</evidence>
<keyword evidence="3 10" id="KW-0436">Ligase</keyword>
<comment type="similarity">
    <text evidence="1 10">Belongs to the GatB/GatE family. GatB subfamily.</text>
</comment>
<dbReference type="GO" id="GO:0005524">
    <property type="term" value="F:ATP binding"/>
    <property type="evidence" value="ECO:0007669"/>
    <property type="project" value="UniProtKB-KW"/>
</dbReference>
<dbReference type="SUPFAM" id="SSF55931">
    <property type="entry name" value="Glutamine synthetase/guanido kinase"/>
    <property type="match status" value="1"/>
</dbReference>
<dbReference type="PANTHER" id="PTHR11659">
    <property type="entry name" value="GLUTAMYL-TRNA GLN AMIDOTRANSFERASE SUBUNIT B MITOCHONDRIAL AND PROKARYOTIC PET112-RELATED"/>
    <property type="match status" value="1"/>
</dbReference>
<dbReference type="HAMAP" id="MF_00121">
    <property type="entry name" value="GatB"/>
    <property type="match status" value="1"/>
</dbReference>
<dbReference type="PROSITE" id="PS01234">
    <property type="entry name" value="GATB"/>
    <property type="match status" value="1"/>
</dbReference>
<dbReference type="GO" id="GO:0070681">
    <property type="term" value="P:glutaminyl-tRNAGln biosynthesis via transamidation"/>
    <property type="evidence" value="ECO:0007669"/>
    <property type="project" value="TreeGrafter"/>
</dbReference>
<dbReference type="InterPro" id="IPR017959">
    <property type="entry name" value="Asn/Gln-tRNA_amidoTrfase_suB/E"/>
</dbReference>
<comment type="catalytic activity">
    <reaction evidence="9 10">
        <text>L-glutamyl-tRNA(Gln) + L-glutamine + ATP + H2O = L-glutaminyl-tRNA(Gln) + L-glutamate + ADP + phosphate + H(+)</text>
        <dbReference type="Rhea" id="RHEA:17521"/>
        <dbReference type="Rhea" id="RHEA-COMP:9681"/>
        <dbReference type="Rhea" id="RHEA-COMP:9684"/>
        <dbReference type="ChEBI" id="CHEBI:15377"/>
        <dbReference type="ChEBI" id="CHEBI:15378"/>
        <dbReference type="ChEBI" id="CHEBI:29985"/>
        <dbReference type="ChEBI" id="CHEBI:30616"/>
        <dbReference type="ChEBI" id="CHEBI:43474"/>
        <dbReference type="ChEBI" id="CHEBI:58359"/>
        <dbReference type="ChEBI" id="CHEBI:78520"/>
        <dbReference type="ChEBI" id="CHEBI:78521"/>
        <dbReference type="ChEBI" id="CHEBI:456216"/>
    </reaction>
</comment>
<gene>
    <name evidence="10" type="primary">gatB</name>
    <name evidence="12" type="ORF">UV66_C0002G0021</name>
</gene>
<keyword evidence="12" id="KW-0808">Transferase</keyword>
<evidence type="ECO:0000256" key="3">
    <source>
        <dbReference type="ARBA" id="ARBA00022598"/>
    </source>
</evidence>
<dbReference type="EC" id="6.3.5.-" evidence="10"/>
<dbReference type="NCBIfam" id="NF004014">
    <property type="entry name" value="PRK05477.1-4"/>
    <property type="match status" value="1"/>
</dbReference>
<feature type="domain" description="Asn/Gln amidotransferase" evidence="11">
    <location>
        <begin position="289"/>
        <end position="439"/>
    </location>
</feature>
<dbReference type="InterPro" id="IPR004413">
    <property type="entry name" value="GatB"/>
</dbReference>
<dbReference type="InterPro" id="IPR023168">
    <property type="entry name" value="GatB_Yqey_C_2"/>
</dbReference>
<dbReference type="PANTHER" id="PTHR11659:SF0">
    <property type="entry name" value="GLUTAMYL-TRNA(GLN) AMIDOTRANSFERASE SUBUNIT B, MITOCHONDRIAL"/>
    <property type="match status" value="1"/>
</dbReference>
<organism evidence="12 13">
    <name type="scientific">Candidatus Woesebacteria bacterium GW2011_GWA1_43_12</name>
    <dbReference type="NCBI Taxonomy" id="1618557"/>
    <lineage>
        <taxon>Bacteria</taxon>
        <taxon>Candidatus Woeseibacteriota</taxon>
    </lineage>
</organism>
<comment type="catalytic activity">
    <reaction evidence="8 10">
        <text>L-aspartyl-tRNA(Asn) + L-glutamine + ATP + H2O = L-asparaginyl-tRNA(Asn) + L-glutamate + ADP + phosphate + 2 H(+)</text>
        <dbReference type="Rhea" id="RHEA:14513"/>
        <dbReference type="Rhea" id="RHEA-COMP:9674"/>
        <dbReference type="Rhea" id="RHEA-COMP:9677"/>
        <dbReference type="ChEBI" id="CHEBI:15377"/>
        <dbReference type="ChEBI" id="CHEBI:15378"/>
        <dbReference type="ChEBI" id="CHEBI:29985"/>
        <dbReference type="ChEBI" id="CHEBI:30616"/>
        <dbReference type="ChEBI" id="CHEBI:43474"/>
        <dbReference type="ChEBI" id="CHEBI:58359"/>
        <dbReference type="ChEBI" id="CHEBI:78515"/>
        <dbReference type="ChEBI" id="CHEBI:78516"/>
        <dbReference type="ChEBI" id="CHEBI:456216"/>
    </reaction>
</comment>